<accession>A0A0F3QDI4</accession>
<protein>
    <submittedName>
        <fullName evidence="2">Uncharacterized protein</fullName>
    </submittedName>
</protein>
<organism evidence="2 3">
    <name type="scientific">Rickettsia bellii str. RML An4</name>
    <dbReference type="NCBI Taxonomy" id="1359193"/>
    <lineage>
        <taxon>Bacteria</taxon>
        <taxon>Pseudomonadati</taxon>
        <taxon>Pseudomonadota</taxon>
        <taxon>Alphaproteobacteria</taxon>
        <taxon>Rickettsiales</taxon>
        <taxon>Rickettsiaceae</taxon>
        <taxon>Rickettsieae</taxon>
        <taxon>Rickettsia</taxon>
        <taxon>belli group</taxon>
    </lineage>
</organism>
<comment type="caution">
    <text evidence="2">The sequence shown here is derived from an EMBL/GenBank/DDBJ whole genome shotgun (WGS) entry which is preliminary data.</text>
</comment>
<feature type="compositionally biased region" description="Basic and acidic residues" evidence="1">
    <location>
        <begin position="20"/>
        <end position="33"/>
    </location>
</feature>
<feature type="region of interest" description="Disordered" evidence="1">
    <location>
        <begin position="18"/>
        <end position="44"/>
    </location>
</feature>
<dbReference type="PATRIC" id="fig|1359193.3.peg.1305"/>
<dbReference type="Proteomes" id="UP000033661">
    <property type="component" value="Unassembled WGS sequence"/>
</dbReference>
<reference evidence="2 3" key="1">
    <citation type="submission" date="2015-02" db="EMBL/GenBank/DDBJ databases">
        <title>Genome Sequencing of Rickettsiales.</title>
        <authorList>
            <person name="Daugherty S.C."/>
            <person name="Su Q."/>
            <person name="Abolude K."/>
            <person name="Beier-Sexton M."/>
            <person name="Carlyon J.A."/>
            <person name="Carter R."/>
            <person name="Day N.P."/>
            <person name="Dumler S.J."/>
            <person name="Dyachenko V."/>
            <person name="Godinez A."/>
            <person name="Kurtti T.J."/>
            <person name="Lichay M."/>
            <person name="Mullins K.E."/>
            <person name="Ott S."/>
            <person name="Pappas-Brown V."/>
            <person name="Paris D.H."/>
            <person name="Patel P."/>
            <person name="Richards A.L."/>
            <person name="Sadzewicz L."/>
            <person name="Sears K."/>
            <person name="Seidman D."/>
            <person name="Sengamalay N."/>
            <person name="Stenos J."/>
            <person name="Tallon L.J."/>
            <person name="Vincent G."/>
            <person name="Fraser C.M."/>
            <person name="Munderloh U."/>
            <person name="Dunning-Hotopp J.C."/>
        </authorList>
    </citation>
    <scope>NUCLEOTIDE SEQUENCE [LARGE SCALE GENOMIC DNA]</scope>
    <source>
        <strain evidence="2 3">RML An4</strain>
    </source>
</reference>
<sequence>MIHAGITSRVLSYHCHSTIKPRDDRDETDPHGDDTEDTFLSLSS</sequence>
<keyword evidence="3" id="KW-1185">Reference proteome</keyword>
<evidence type="ECO:0000313" key="3">
    <source>
        <dbReference type="Proteomes" id="UP000033661"/>
    </source>
</evidence>
<evidence type="ECO:0000313" key="2">
    <source>
        <dbReference type="EMBL" id="KJV90342.1"/>
    </source>
</evidence>
<proteinExistence type="predicted"/>
<gene>
    <name evidence="2" type="ORF">RBEAN4_1345</name>
</gene>
<dbReference type="AlphaFoldDB" id="A0A0F3QDI4"/>
<dbReference type="EMBL" id="LAOI01000001">
    <property type="protein sequence ID" value="KJV90342.1"/>
    <property type="molecule type" value="Genomic_DNA"/>
</dbReference>
<name>A0A0F3QDI4_RICBE</name>
<evidence type="ECO:0000256" key="1">
    <source>
        <dbReference type="SAM" id="MobiDB-lite"/>
    </source>
</evidence>